<name>D7CLP7_SYNLT</name>
<evidence type="ECO:0000256" key="5">
    <source>
        <dbReference type="ARBA" id="ARBA00035648"/>
    </source>
</evidence>
<dbReference type="KEGG" id="slp:Slip_0852"/>
<gene>
    <name evidence="8" type="ordered locus">Slip_0852</name>
</gene>
<dbReference type="RefSeq" id="WP_013175034.1">
    <property type="nucleotide sequence ID" value="NC_014220.1"/>
</dbReference>
<protein>
    <submittedName>
        <fullName evidence="8">YicC domain protein</fullName>
    </submittedName>
</protein>
<reference evidence="9" key="1">
    <citation type="journal article" date="2010" name="Stand. Genomic Sci.">
        <title>Complete genome sequence of Syntrophothermus lipocalidus type strain (TGB-C1T).</title>
        <authorList>
            <consortium name="US DOE Joint Genome Institute (JGI-PGF)"/>
            <person name="Djao O."/>
            <person name="Zhang X."/>
            <person name="Lucas S."/>
            <person name="Lapidus A."/>
            <person name="Glavina Del Rio T."/>
            <person name="Nolan M."/>
            <person name="Tice H."/>
            <person name="Cheng J."/>
            <person name="Han C."/>
            <person name="Tapia R."/>
            <person name="Goodwin L."/>
            <person name="Pitluck S."/>
            <person name="Liolios K."/>
            <person name="Ivanova N."/>
            <person name="Mavromatis K."/>
            <person name="Mikhailova N."/>
            <person name="Ovchinnikova G."/>
            <person name="Pati A."/>
            <person name="Brambilla E."/>
            <person name="Chen A."/>
            <person name="Palaniappan K."/>
            <person name="Land M."/>
            <person name="Hauser L."/>
            <person name="Chang Y."/>
            <person name="Jeffries C."/>
            <person name="Rohde M."/>
            <person name="Sikorski J."/>
            <person name="Spring S."/>
            <person name="Goker M."/>
            <person name="Detter J."/>
            <person name="Woyke T."/>
            <person name="Bristow J."/>
            <person name="Eisen J."/>
            <person name="Markowitz V."/>
            <person name="Hugenholtz P."/>
            <person name="Kyrpides N."/>
            <person name="Klenk H."/>
        </authorList>
    </citation>
    <scope>NUCLEOTIDE SEQUENCE [LARGE SCALE GENOMIC DNA]</scope>
    <source>
        <strain evidence="9">DSM 12680 / TGB-C1</strain>
    </source>
</reference>
<comment type="cofactor">
    <cofactor evidence="1">
        <name>a divalent metal cation</name>
        <dbReference type="ChEBI" id="CHEBI:60240"/>
    </cofactor>
</comment>
<comment type="similarity">
    <text evidence="5">Belongs to the YicC/YloC family.</text>
</comment>
<keyword evidence="4" id="KW-0378">Hydrolase</keyword>
<keyword evidence="9" id="KW-1185">Reference proteome</keyword>
<keyword evidence="2" id="KW-0540">Nuclease</keyword>
<dbReference type="HOGENOM" id="CLU_076609_1_0_9"/>
<dbReference type="InterPro" id="IPR013527">
    <property type="entry name" value="YicC-like_N"/>
</dbReference>
<proteinExistence type="inferred from homology"/>
<dbReference type="InterPro" id="IPR013551">
    <property type="entry name" value="YicC-like_C"/>
</dbReference>
<evidence type="ECO:0000256" key="4">
    <source>
        <dbReference type="ARBA" id="ARBA00022801"/>
    </source>
</evidence>
<dbReference type="STRING" id="643648.Slip_0852"/>
<dbReference type="GO" id="GO:0004521">
    <property type="term" value="F:RNA endonuclease activity"/>
    <property type="evidence" value="ECO:0007669"/>
    <property type="project" value="InterPro"/>
</dbReference>
<evidence type="ECO:0000259" key="6">
    <source>
        <dbReference type="Pfam" id="PF03755"/>
    </source>
</evidence>
<dbReference type="AlphaFoldDB" id="D7CLP7"/>
<organism evidence="8 9">
    <name type="scientific">Syntrophothermus lipocalidus (strain DSM 12680 / TGB-C1)</name>
    <dbReference type="NCBI Taxonomy" id="643648"/>
    <lineage>
        <taxon>Bacteria</taxon>
        <taxon>Bacillati</taxon>
        <taxon>Bacillota</taxon>
        <taxon>Clostridia</taxon>
        <taxon>Eubacteriales</taxon>
        <taxon>Syntrophomonadaceae</taxon>
        <taxon>Syntrophothermus</taxon>
    </lineage>
</organism>
<dbReference type="Pfam" id="PF08340">
    <property type="entry name" value="YicC-like_C"/>
    <property type="match status" value="1"/>
</dbReference>
<evidence type="ECO:0000313" key="8">
    <source>
        <dbReference type="EMBL" id="ADI01632.1"/>
    </source>
</evidence>
<dbReference type="InterPro" id="IPR005229">
    <property type="entry name" value="YicC/YloC-like"/>
</dbReference>
<dbReference type="EMBL" id="CP002048">
    <property type="protein sequence ID" value="ADI01632.1"/>
    <property type="molecule type" value="Genomic_DNA"/>
</dbReference>
<keyword evidence="3" id="KW-0255">Endonuclease</keyword>
<sequence length="293" mass="33867">MTIRSMTGFGRADVSDDFYRVTCEVKGVNHRFFDLHIRLSRRYAGLEDRIREQVKRHVIRGRIEMSLNVERIGEAERSLKVDKGLAMAYHKSLIELAEYLGISSDFSVIDVFKLPEVFNLEDETEDMDAVWRTITRAVDEALLLLLGMREREGENLRQDILSRNQQIKTMVDKIEEQAAVIPKEYADRLRIRVQELLPDMRLDENRIYQEIALFADRVNITEEIVRLRSHIEQLTGLLAAGGAVGRTGDFLLQEMFREINTIGSKANNLLVSQLVVGVKAELEKMREQFQNIE</sequence>
<dbReference type="Proteomes" id="UP000000378">
    <property type="component" value="Chromosome"/>
</dbReference>
<dbReference type="PANTHER" id="PTHR30636:SF3">
    <property type="entry name" value="UPF0701 PROTEIN YICC"/>
    <property type="match status" value="1"/>
</dbReference>
<evidence type="ECO:0000259" key="7">
    <source>
        <dbReference type="Pfam" id="PF08340"/>
    </source>
</evidence>
<reference evidence="8 9" key="2">
    <citation type="journal article" date="2010" name="Stand. Genomic Sci.">
        <title>Complete genome sequence of Syntrophothermus lipocalidus type strain (TGB-C1).</title>
        <authorList>
            <person name="Djao O.D."/>
            <person name="Zhang X."/>
            <person name="Lucas S."/>
            <person name="Lapidus A."/>
            <person name="Del Rio T.G."/>
            <person name="Nolan M."/>
            <person name="Tice H."/>
            <person name="Cheng J.F."/>
            <person name="Han C."/>
            <person name="Tapia R."/>
            <person name="Goodwin L."/>
            <person name="Pitluck S."/>
            <person name="Liolios K."/>
            <person name="Ivanova N."/>
            <person name="Mavromatis K."/>
            <person name="Mikhailova N."/>
            <person name="Ovchinnikova G."/>
            <person name="Pati A."/>
            <person name="Brambilla E."/>
            <person name="Chen A."/>
            <person name="Palaniappan K."/>
            <person name="Land M."/>
            <person name="Hauser L."/>
            <person name="Chang Y.J."/>
            <person name="Jeffries C.D."/>
            <person name="Rohde M."/>
            <person name="Sikorski J."/>
            <person name="Spring S."/>
            <person name="Goker M."/>
            <person name="Detter J.C."/>
            <person name="Woyke T."/>
            <person name="Bristow J."/>
            <person name="Eisen J.A."/>
            <person name="Markowitz V."/>
            <person name="Hugenholtz P."/>
            <person name="Kyrpides N.C."/>
            <person name="Klenk H.P."/>
        </authorList>
    </citation>
    <scope>NUCLEOTIDE SEQUENCE [LARGE SCALE GENOMIC DNA]</scope>
    <source>
        <strain evidence="9">DSM 12680 / TGB-C1</strain>
    </source>
</reference>
<evidence type="ECO:0000256" key="1">
    <source>
        <dbReference type="ARBA" id="ARBA00001968"/>
    </source>
</evidence>
<dbReference type="PANTHER" id="PTHR30636">
    <property type="entry name" value="UPF0701 PROTEIN YICC"/>
    <property type="match status" value="1"/>
</dbReference>
<evidence type="ECO:0000256" key="2">
    <source>
        <dbReference type="ARBA" id="ARBA00022722"/>
    </source>
</evidence>
<dbReference type="Pfam" id="PF03755">
    <property type="entry name" value="YicC-like_N"/>
    <property type="match status" value="1"/>
</dbReference>
<feature type="domain" description="Endoribonuclease YicC-like N-terminal" evidence="6">
    <location>
        <begin position="3"/>
        <end position="157"/>
    </location>
</feature>
<accession>D7CLP7</accession>
<dbReference type="GO" id="GO:0016787">
    <property type="term" value="F:hydrolase activity"/>
    <property type="evidence" value="ECO:0007669"/>
    <property type="project" value="UniProtKB-KW"/>
</dbReference>
<evidence type="ECO:0000256" key="3">
    <source>
        <dbReference type="ARBA" id="ARBA00022759"/>
    </source>
</evidence>
<dbReference type="NCBIfam" id="TIGR00255">
    <property type="entry name" value="YicC/YloC family endoribonuclease"/>
    <property type="match status" value="1"/>
</dbReference>
<evidence type="ECO:0000313" key="9">
    <source>
        <dbReference type="Proteomes" id="UP000000378"/>
    </source>
</evidence>
<dbReference type="eggNOG" id="COG1561">
    <property type="taxonomic scope" value="Bacteria"/>
</dbReference>
<feature type="domain" description="Endoribonuclease YicC-like C-terminal" evidence="7">
    <location>
        <begin position="174"/>
        <end position="293"/>
    </location>
</feature>